<reference evidence="1" key="1">
    <citation type="journal article" date="2015" name="Nature">
        <title>Complex archaea that bridge the gap between prokaryotes and eukaryotes.</title>
        <authorList>
            <person name="Spang A."/>
            <person name="Saw J.H."/>
            <person name="Jorgensen S.L."/>
            <person name="Zaremba-Niedzwiedzka K."/>
            <person name="Martijn J."/>
            <person name="Lind A.E."/>
            <person name="van Eijk R."/>
            <person name="Schleper C."/>
            <person name="Guy L."/>
            <person name="Ettema T.J."/>
        </authorList>
    </citation>
    <scope>NUCLEOTIDE SEQUENCE</scope>
</reference>
<sequence>MVTKVIGDWSELADQMAFIGLANAVWVNMGEPNIQTPNEWEVEAKILSSLGWYNIGSTNFTLSFTLGLPLQKVHNGSTVNLYVSGTRVSIKAAAANDKLSNIRVKGLNSSGEVALDTSSPNHTTAGIKTDTFVGVQAGNTYNRVLMSIDYDVTNASGLQINSGELKIYYA</sequence>
<dbReference type="EMBL" id="LAZR01002683">
    <property type="protein sequence ID" value="KKN26918.1"/>
    <property type="molecule type" value="Genomic_DNA"/>
</dbReference>
<name>A0A0F9SC04_9ZZZZ</name>
<protein>
    <submittedName>
        <fullName evidence="1">Uncharacterized protein</fullName>
    </submittedName>
</protein>
<dbReference type="AlphaFoldDB" id="A0A0F9SC04"/>
<gene>
    <name evidence="1" type="ORF">LCGC14_0869900</name>
</gene>
<organism evidence="1">
    <name type="scientific">marine sediment metagenome</name>
    <dbReference type="NCBI Taxonomy" id="412755"/>
    <lineage>
        <taxon>unclassified sequences</taxon>
        <taxon>metagenomes</taxon>
        <taxon>ecological metagenomes</taxon>
    </lineage>
</organism>
<accession>A0A0F9SC04</accession>
<evidence type="ECO:0000313" key="1">
    <source>
        <dbReference type="EMBL" id="KKN26918.1"/>
    </source>
</evidence>
<comment type="caution">
    <text evidence="1">The sequence shown here is derived from an EMBL/GenBank/DDBJ whole genome shotgun (WGS) entry which is preliminary data.</text>
</comment>
<proteinExistence type="predicted"/>